<dbReference type="EMBL" id="QKRW01000040">
    <property type="protein sequence ID" value="RAL60461.1"/>
    <property type="molecule type" value="Genomic_DNA"/>
</dbReference>
<evidence type="ECO:0000313" key="2">
    <source>
        <dbReference type="EMBL" id="RAL60461.1"/>
    </source>
</evidence>
<reference evidence="2 3" key="1">
    <citation type="submission" date="2018-06" db="EMBL/GenBank/DDBJ databases">
        <title>Genome Sequence of the Brown Rot Fungal Pathogen Monilinia fructigena.</title>
        <authorList>
            <person name="Landi L."/>
            <person name="De Miccolis Angelini R.M."/>
            <person name="Pollastro S."/>
            <person name="Abate D."/>
            <person name="Faretra F."/>
            <person name="Romanazzi G."/>
        </authorList>
    </citation>
    <scope>NUCLEOTIDE SEQUENCE [LARGE SCALE GENOMIC DNA]</scope>
    <source>
        <strain evidence="2 3">Mfrg269</strain>
    </source>
</reference>
<dbReference type="Proteomes" id="UP000249056">
    <property type="component" value="Unassembled WGS sequence"/>
</dbReference>
<keyword evidence="1" id="KW-0812">Transmembrane</keyword>
<dbReference type="AlphaFoldDB" id="A0A395IJW9"/>
<evidence type="ECO:0000313" key="3">
    <source>
        <dbReference type="Proteomes" id="UP000249056"/>
    </source>
</evidence>
<evidence type="ECO:0000256" key="1">
    <source>
        <dbReference type="SAM" id="Phobius"/>
    </source>
</evidence>
<dbReference type="OrthoDB" id="66144at2759"/>
<proteinExistence type="predicted"/>
<accession>A0A395IJW9</accession>
<keyword evidence="1" id="KW-0472">Membrane</keyword>
<organism evidence="2 3">
    <name type="scientific">Monilinia fructigena</name>
    <dbReference type="NCBI Taxonomy" id="38457"/>
    <lineage>
        <taxon>Eukaryota</taxon>
        <taxon>Fungi</taxon>
        <taxon>Dikarya</taxon>
        <taxon>Ascomycota</taxon>
        <taxon>Pezizomycotina</taxon>
        <taxon>Leotiomycetes</taxon>
        <taxon>Helotiales</taxon>
        <taxon>Sclerotiniaceae</taxon>
        <taxon>Monilinia</taxon>
    </lineage>
</organism>
<comment type="caution">
    <text evidence="2">The sequence shown here is derived from an EMBL/GenBank/DDBJ whole genome shotgun (WGS) entry which is preliminary data.</text>
</comment>
<gene>
    <name evidence="2" type="ORF">DID88_000236</name>
</gene>
<protein>
    <submittedName>
        <fullName evidence="2">Uncharacterized protein</fullName>
    </submittedName>
</protein>
<name>A0A395IJW9_9HELO</name>
<sequence length="99" mass="10694">MSSEPTKKQEDHWSALAYQTSASFVPKLATKFGGHDCGCEEGARDAGFEGEAVCKFEVLDASQLSVLPASTYTKIFSNAAMHWIFAVGIAPGIVFYRGQ</sequence>
<keyword evidence="3" id="KW-1185">Reference proteome</keyword>
<feature type="transmembrane region" description="Helical" evidence="1">
    <location>
        <begin position="75"/>
        <end position="96"/>
    </location>
</feature>
<keyword evidence="1" id="KW-1133">Transmembrane helix</keyword>